<sequence length="190" mass="20240">MTLRILASAILSLVMSFPAIASDGSADAWKALREGNAVLMMRHALAPGTGDPASFELGDCSTQRNLNETGREQARSWKPFLAEHGITEARVFSSQWCRCMDTATEMNMGEVTGWPPLNSFFQSRGDGPGQTRETIAGVNELPAGAPVILVSHQVNTTALTGVYPSSNEGVIIALPLSNSPEVLARVSPGR</sequence>
<evidence type="ECO:0000313" key="2">
    <source>
        <dbReference type="EMBL" id="AOY88460.1"/>
    </source>
</evidence>
<dbReference type="STRING" id="1874317.BKP64_09945"/>
<dbReference type="Gene3D" id="3.40.50.1240">
    <property type="entry name" value="Phosphoglycerate mutase-like"/>
    <property type="match status" value="1"/>
</dbReference>
<name>A0A1D9GM56_9GAMM</name>
<evidence type="ECO:0000256" key="1">
    <source>
        <dbReference type="SAM" id="SignalP"/>
    </source>
</evidence>
<organism evidence="2 3">
    <name type="scientific">Marinobacter salinus</name>
    <dbReference type="NCBI Taxonomy" id="1874317"/>
    <lineage>
        <taxon>Bacteria</taxon>
        <taxon>Pseudomonadati</taxon>
        <taxon>Pseudomonadota</taxon>
        <taxon>Gammaproteobacteria</taxon>
        <taxon>Pseudomonadales</taxon>
        <taxon>Marinobacteraceae</taxon>
        <taxon>Marinobacter</taxon>
    </lineage>
</organism>
<dbReference type="AlphaFoldDB" id="A0A1D9GM56"/>
<protein>
    <submittedName>
        <fullName evidence="2">Histidine phosphatase family protein</fullName>
    </submittedName>
</protein>
<feature type="chain" id="PRO_5009442075" evidence="1">
    <location>
        <begin position="22"/>
        <end position="190"/>
    </location>
</feature>
<keyword evidence="3" id="KW-1185">Reference proteome</keyword>
<evidence type="ECO:0000313" key="3">
    <source>
        <dbReference type="Proteomes" id="UP000177445"/>
    </source>
</evidence>
<reference evidence="2 3" key="1">
    <citation type="submission" date="2016-10" db="EMBL/GenBank/DDBJ databases">
        <title>Marinobacter salinus sp. nov., a moderately halophilic bacterium isolated from a tidal flat environment.</title>
        <authorList>
            <person name="Park S.-J."/>
        </authorList>
    </citation>
    <scope>NUCLEOTIDE SEQUENCE [LARGE SCALE GENOMIC DNA]</scope>
    <source>
        <strain evidence="2 3">Hb8</strain>
    </source>
</reference>
<dbReference type="InterPro" id="IPR029033">
    <property type="entry name" value="His_PPase_superfam"/>
</dbReference>
<dbReference type="Pfam" id="PF00300">
    <property type="entry name" value="His_Phos_1"/>
    <property type="match status" value="1"/>
</dbReference>
<dbReference type="Proteomes" id="UP000177445">
    <property type="component" value="Chromosome"/>
</dbReference>
<accession>A0A1D9GM56</accession>
<keyword evidence="1" id="KW-0732">Signal</keyword>
<dbReference type="InterPro" id="IPR013078">
    <property type="entry name" value="His_Pase_superF_clade-1"/>
</dbReference>
<gene>
    <name evidence="2" type="ORF">BKP64_09945</name>
</gene>
<dbReference type="RefSeq" id="WP_070969235.1">
    <property type="nucleotide sequence ID" value="NZ_CP017715.1"/>
</dbReference>
<dbReference type="SUPFAM" id="SSF53254">
    <property type="entry name" value="Phosphoglycerate mutase-like"/>
    <property type="match status" value="1"/>
</dbReference>
<proteinExistence type="predicted"/>
<dbReference type="KEGG" id="msq:BKP64_09945"/>
<dbReference type="EMBL" id="CP017715">
    <property type="protein sequence ID" value="AOY88460.1"/>
    <property type="molecule type" value="Genomic_DNA"/>
</dbReference>
<dbReference type="OrthoDB" id="8685508at2"/>
<feature type="signal peptide" evidence="1">
    <location>
        <begin position="1"/>
        <end position="21"/>
    </location>
</feature>